<evidence type="ECO:0000256" key="3">
    <source>
        <dbReference type="ARBA" id="ARBA00023277"/>
    </source>
</evidence>
<dbReference type="GO" id="GO:0030246">
    <property type="term" value="F:carbohydrate binding"/>
    <property type="evidence" value="ECO:0007669"/>
    <property type="project" value="InterPro"/>
</dbReference>
<reference evidence="7 8" key="1">
    <citation type="submission" date="2014-06" db="EMBL/GenBank/DDBJ databases">
        <title>Whole Genome Sequences of Three Symbiotic Endozoicomonas Bacteria.</title>
        <authorList>
            <person name="Neave M.J."/>
            <person name="Apprill A."/>
            <person name="Voolstra C.R."/>
        </authorList>
    </citation>
    <scope>NUCLEOTIDE SEQUENCE [LARGE SCALE GENOMIC DNA]</scope>
    <source>
        <strain evidence="7 8">DSM 22380</strain>
    </source>
</reference>
<keyword evidence="4" id="KW-0624">Polysaccharide degradation</keyword>
<name>A0A081KBV4_9GAMM</name>
<evidence type="ECO:0000256" key="1">
    <source>
        <dbReference type="ARBA" id="ARBA00022801"/>
    </source>
</evidence>
<keyword evidence="8" id="KW-1185">Reference proteome</keyword>
<dbReference type="InterPro" id="IPR011583">
    <property type="entry name" value="Chitinase_II/V-like_cat"/>
</dbReference>
<dbReference type="Proteomes" id="UP000027997">
    <property type="component" value="Unassembled WGS sequence"/>
</dbReference>
<dbReference type="InterPro" id="IPR003610">
    <property type="entry name" value="CBM5/12"/>
</dbReference>
<dbReference type="AlphaFoldDB" id="A0A081KBV4"/>
<dbReference type="CDD" id="cd06548">
    <property type="entry name" value="GH18_chitinase"/>
    <property type="match status" value="1"/>
</dbReference>
<sequence length="1029" mass="111626">MFRLSSLFALSSLAMVTSVSALAYDCSPLSSWESTAVYNSGDRVQHNSKAYQANWWTKGNNPEQFSSAYQEWTLLGSCGGTEPPPTENQPPQVTLISPVNGAVYTEGDSVLLRANASDVDGSVSKVEFYVNNALAGADVTAPYSLSWSAVVGSHAISARAIDDQGASSSSSAAVVEVSAVEQNQLPQVSLTSPVDGAEYQQGDKVVLTADASDHDGTISKVSFYANSVLLGEDSTEPFSLEWVAAEGRQQIKAVATDNDNGSSTSKTVVVNVGEVVPPPSGDSNCRPDGLYQTPGVSTPYCTVYDDQGREKMGADHPRRIIGYFTAWRNGANGQPVYLVDDIPWDKLTHINYAFAHVNGQNRISVGTPGNPENPATGMEWPGVEGAEMSLDYPYKGHFNLLNKYKQKYPDVKTLISVGGWAETGGYFDDNGDRVDSGGFYTMTTNTDGSINYQGINTFADSVVEFLRKYGFDGADIDYEYPTSMNDAGNPMDFGIANALRGSLMNSYVELMKTLREKLDAAGAEDGKHYMLTIASPSSGYLLRGMETFQITQYLDYVNIMSYDLHGAWNEYVGHNAALFDTGEDAELASANVYGTEQYGGIGYLNTDWAVKYFRGAMQAGRINIGVPYYTRGWQGVTGGDYGLNGRGPLPNQVDCPIGTGGSAKCGFGATGIDNMWHDKDENGDEMGAGSNPLWHAKNLERNIVPGYLRDWGLNPESNPDHQLTGRYQRYYDSVAVAPWLWNADKQVFLSMEDEESMRTKVQYVIDNNIGGIMFWELAGDYGWDTEKGEYGFGTTLTSLAYEQFVNATPYGDRRTDRVIPDEAVEIVVEVYGFKEGDQNYPLNPTLKITNQSGVALPGGTEFLFDMPTSTSEFISDQSGFKLEVVESGANASGNNIGGLENEFHRVSFSLPGWQNLGDGESVELTLNYYLPVTGPQAWTVNINGQDYALKSEYPELPLADLNGGPSGGGELCSDLGVDTSGLSTYPNWANGSNANGGDQVIHNGSVYKAKWWTTSEPGSDESWAFVCTI</sequence>
<dbReference type="InterPro" id="IPR029070">
    <property type="entry name" value="Chitinase_insertion_sf"/>
</dbReference>
<dbReference type="InterPro" id="IPR032798">
    <property type="entry name" value="CBM_5_12_2"/>
</dbReference>
<protein>
    <submittedName>
        <fullName evidence="7">Glycoside hydrolase</fullName>
    </submittedName>
</protein>
<dbReference type="SMART" id="SM00495">
    <property type="entry name" value="ChtBD3"/>
    <property type="match status" value="2"/>
</dbReference>
<dbReference type="SMART" id="SM00636">
    <property type="entry name" value="Glyco_18"/>
    <property type="match status" value="1"/>
</dbReference>
<dbReference type="Gene3D" id="2.60.40.10">
    <property type="entry name" value="Immunoglobulins"/>
    <property type="match status" value="2"/>
</dbReference>
<dbReference type="GO" id="GO:0005576">
    <property type="term" value="C:extracellular region"/>
    <property type="evidence" value="ECO:0007669"/>
    <property type="project" value="InterPro"/>
</dbReference>
<dbReference type="Gene3D" id="3.10.50.10">
    <property type="match status" value="1"/>
</dbReference>
<dbReference type="eggNOG" id="COG3979">
    <property type="taxonomic scope" value="Bacteria"/>
</dbReference>
<evidence type="ECO:0000256" key="2">
    <source>
        <dbReference type="ARBA" id="ARBA00023024"/>
    </source>
</evidence>
<evidence type="ECO:0000256" key="4">
    <source>
        <dbReference type="ARBA" id="ARBA00023326"/>
    </source>
</evidence>
<dbReference type="GO" id="GO:0006032">
    <property type="term" value="P:chitin catabolic process"/>
    <property type="evidence" value="ECO:0007669"/>
    <property type="project" value="UniProtKB-KW"/>
</dbReference>
<dbReference type="GO" id="GO:0008061">
    <property type="term" value="F:chitin binding"/>
    <property type="evidence" value="ECO:0007669"/>
    <property type="project" value="InterPro"/>
</dbReference>
<dbReference type="Pfam" id="PF17957">
    <property type="entry name" value="Big_7"/>
    <property type="match status" value="2"/>
</dbReference>
<keyword evidence="5" id="KW-0732">Signal</keyword>
<dbReference type="InterPro" id="IPR017853">
    <property type="entry name" value="GH"/>
</dbReference>
<dbReference type="Pfam" id="PF14600">
    <property type="entry name" value="CBM_5_12_2"/>
    <property type="match status" value="1"/>
</dbReference>
<dbReference type="SUPFAM" id="SSF54556">
    <property type="entry name" value="Chitinase insertion domain"/>
    <property type="match status" value="1"/>
</dbReference>
<dbReference type="eggNOG" id="COG3325">
    <property type="taxonomic scope" value="Bacteria"/>
</dbReference>
<feature type="signal peptide" evidence="5">
    <location>
        <begin position="1"/>
        <end position="23"/>
    </location>
</feature>
<proteinExistence type="predicted"/>
<keyword evidence="2" id="KW-0146">Chitin degradation</keyword>
<dbReference type="Gene3D" id="2.10.10.20">
    <property type="entry name" value="Carbohydrate-binding module superfamily 5/12"/>
    <property type="match status" value="2"/>
</dbReference>
<dbReference type="SUPFAM" id="SSF51445">
    <property type="entry name" value="(Trans)glycosidases"/>
    <property type="match status" value="1"/>
</dbReference>
<dbReference type="STRING" id="305900.GV64_13575"/>
<dbReference type="PROSITE" id="PS51910">
    <property type="entry name" value="GH18_2"/>
    <property type="match status" value="1"/>
</dbReference>
<dbReference type="CDD" id="cd12204">
    <property type="entry name" value="CBD_like"/>
    <property type="match status" value="1"/>
</dbReference>
<dbReference type="InterPro" id="IPR001223">
    <property type="entry name" value="Glyco_hydro18_cat"/>
</dbReference>
<dbReference type="InterPro" id="IPR036573">
    <property type="entry name" value="CBM_sf_5/12"/>
</dbReference>
<evidence type="ECO:0000313" key="8">
    <source>
        <dbReference type="Proteomes" id="UP000027997"/>
    </source>
</evidence>
<dbReference type="InterPro" id="IPR050314">
    <property type="entry name" value="Glycosyl_Hydrlase_18"/>
</dbReference>
<dbReference type="Pfam" id="PF06483">
    <property type="entry name" value="ChiC"/>
    <property type="match status" value="1"/>
</dbReference>
<organism evidence="7 8">
    <name type="scientific">Endozoicomonas elysicola</name>
    <dbReference type="NCBI Taxonomy" id="305900"/>
    <lineage>
        <taxon>Bacteria</taxon>
        <taxon>Pseudomonadati</taxon>
        <taxon>Pseudomonadota</taxon>
        <taxon>Gammaproteobacteria</taxon>
        <taxon>Oceanospirillales</taxon>
        <taxon>Endozoicomonadaceae</taxon>
        <taxon>Endozoicomonas</taxon>
    </lineage>
</organism>
<evidence type="ECO:0000259" key="6">
    <source>
        <dbReference type="PROSITE" id="PS51910"/>
    </source>
</evidence>
<dbReference type="SUPFAM" id="SSF51055">
    <property type="entry name" value="Carbohydrate binding domain"/>
    <property type="match status" value="2"/>
</dbReference>
<dbReference type="Gene3D" id="3.20.20.80">
    <property type="entry name" value="Glycosidases"/>
    <property type="match status" value="2"/>
</dbReference>
<dbReference type="PANTHER" id="PTHR11177">
    <property type="entry name" value="CHITINASE"/>
    <property type="match status" value="1"/>
</dbReference>
<gene>
    <name evidence="7" type="ORF">GV64_13575</name>
</gene>
<evidence type="ECO:0000256" key="5">
    <source>
        <dbReference type="SAM" id="SignalP"/>
    </source>
</evidence>
<dbReference type="InterPro" id="IPR009470">
    <property type="entry name" value="Chi_C"/>
</dbReference>
<dbReference type="PANTHER" id="PTHR11177:SF308">
    <property type="entry name" value="CHITINASE A"/>
    <property type="match status" value="1"/>
</dbReference>
<dbReference type="GO" id="GO:0004553">
    <property type="term" value="F:hydrolase activity, hydrolyzing O-glycosyl compounds"/>
    <property type="evidence" value="ECO:0007669"/>
    <property type="project" value="InterPro"/>
</dbReference>
<dbReference type="EMBL" id="JOJP01000001">
    <property type="protein sequence ID" value="KEI71630.1"/>
    <property type="molecule type" value="Genomic_DNA"/>
</dbReference>
<feature type="domain" description="GH18" evidence="6">
    <location>
        <begin position="318"/>
        <end position="793"/>
    </location>
</feature>
<keyword evidence="3" id="KW-0119">Carbohydrate metabolism</keyword>
<dbReference type="RefSeq" id="WP_020583320.1">
    <property type="nucleotide sequence ID" value="NZ_JOJP01000001.1"/>
</dbReference>
<comment type="caution">
    <text evidence="7">The sequence shown here is derived from an EMBL/GenBank/DDBJ whole genome shotgun (WGS) entry which is preliminary data.</text>
</comment>
<dbReference type="InterPro" id="IPR013783">
    <property type="entry name" value="Ig-like_fold"/>
</dbReference>
<feature type="chain" id="PRO_5001758857" evidence="5">
    <location>
        <begin position="24"/>
        <end position="1029"/>
    </location>
</feature>
<accession>A0A081KBV4</accession>
<dbReference type="GO" id="GO:0000272">
    <property type="term" value="P:polysaccharide catabolic process"/>
    <property type="evidence" value="ECO:0007669"/>
    <property type="project" value="UniProtKB-KW"/>
</dbReference>
<dbReference type="Pfam" id="PF00704">
    <property type="entry name" value="Glyco_hydro_18"/>
    <property type="match status" value="1"/>
</dbReference>
<dbReference type="Pfam" id="PF02839">
    <property type="entry name" value="CBM_5_12"/>
    <property type="match status" value="1"/>
</dbReference>
<dbReference type="CDD" id="cd12215">
    <property type="entry name" value="ChiC_BD"/>
    <property type="match status" value="1"/>
</dbReference>
<evidence type="ECO:0000313" key="7">
    <source>
        <dbReference type="EMBL" id="KEI71630.1"/>
    </source>
</evidence>
<keyword evidence="1 7" id="KW-0378">Hydrolase</keyword>